<comment type="subcellular location">
    <subcellularLocation>
        <location evidence="5">Mitochondrion matrix</location>
    </subcellularLocation>
</comment>
<dbReference type="GO" id="GO:0005759">
    <property type="term" value="C:mitochondrial matrix"/>
    <property type="evidence" value="ECO:0007669"/>
    <property type="project" value="UniProtKB-SubCell"/>
</dbReference>
<dbReference type="SUPFAM" id="SSF52467">
    <property type="entry name" value="DHS-like NAD/FAD-binding domain"/>
    <property type="match status" value="1"/>
</dbReference>
<dbReference type="NCBIfam" id="NF003738">
    <property type="entry name" value="PRK05333.1"/>
    <property type="match status" value="1"/>
</dbReference>
<dbReference type="RefSeq" id="XP_010930702.1">
    <property type="nucleotide sequence ID" value="XM_010932400.3"/>
</dbReference>
<dbReference type="OrthoDB" id="424302at2759"/>
<keyword evidence="1 5" id="KW-0808">Transferase</keyword>
<keyword evidence="2 5" id="KW-0479">Metal-binding</keyword>
<evidence type="ECO:0000259" key="7">
    <source>
        <dbReference type="PROSITE" id="PS50305"/>
    </source>
</evidence>
<evidence type="ECO:0000256" key="6">
    <source>
        <dbReference type="PROSITE-ProRule" id="PRU00236"/>
    </source>
</evidence>
<dbReference type="InterPro" id="IPR026587">
    <property type="entry name" value="Sirtuin_class_II"/>
</dbReference>
<dbReference type="InterPro" id="IPR050134">
    <property type="entry name" value="NAD-dep_sirtuin_deacylases"/>
</dbReference>
<dbReference type="Gene3D" id="3.40.50.1220">
    <property type="entry name" value="TPP-binding domain"/>
    <property type="match status" value="1"/>
</dbReference>
<proteinExistence type="inferred from homology"/>
<dbReference type="KEGG" id="egu:105051798"/>
<dbReference type="GO" id="GO:0008270">
    <property type="term" value="F:zinc ion binding"/>
    <property type="evidence" value="ECO:0007669"/>
    <property type="project" value="UniProtKB-UniRule"/>
</dbReference>
<feature type="binding site" evidence="5">
    <location>
        <begin position="198"/>
        <end position="201"/>
    </location>
    <ligand>
        <name>NAD(+)</name>
        <dbReference type="ChEBI" id="CHEBI:57540"/>
    </ligand>
</feature>
<evidence type="ECO:0000256" key="1">
    <source>
        <dbReference type="ARBA" id="ARBA00022679"/>
    </source>
</evidence>
<dbReference type="GeneID" id="105051798"/>
<organism evidence="8 9">
    <name type="scientific">Elaeis guineensis var. tenera</name>
    <name type="common">Oil palm</name>
    <dbReference type="NCBI Taxonomy" id="51953"/>
    <lineage>
        <taxon>Eukaryota</taxon>
        <taxon>Viridiplantae</taxon>
        <taxon>Streptophyta</taxon>
        <taxon>Embryophyta</taxon>
        <taxon>Tracheophyta</taxon>
        <taxon>Spermatophyta</taxon>
        <taxon>Magnoliopsida</taxon>
        <taxon>Liliopsida</taxon>
        <taxon>Arecaceae</taxon>
        <taxon>Arecoideae</taxon>
        <taxon>Cocoseae</taxon>
        <taxon>Elaeidinae</taxon>
        <taxon>Elaeis</taxon>
    </lineage>
</organism>
<feature type="binding site" evidence="5 6">
    <location>
        <position position="290"/>
    </location>
    <ligand>
        <name>Zn(2+)</name>
        <dbReference type="ChEBI" id="CHEBI:29105"/>
    </ligand>
</feature>
<keyword evidence="8" id="KW-1185">Reference proteome</keyword>
<evidence type="ECO:0000313" key="9">
    <source>
        <dbReference type="RefSeq" id="XP_010930702.1"/>
    </source>
</evidence>
<dbReference type="Proteomes" id="UP000504607">
    <property type="component" value="Chromosome 9"/>
</dbReference>
<comment type="catalytic activity">
    <reaction evidence="5">
        <text>N(6)-acetyl-L-lysyl-[protein] + NAD(+) + H2O = 2''-O-acetyl-ADP-D-ribose + nicotinamide + L-lysyl-[protein]</text>
        <dbReference type="Rhea" id="RHEA:43636"/>
        <dbReference type="Rhea" id="RHEA-COMP:9752"/>
        <dbReference type="Rhea" id="RHEA-COMP:10731"/>
        <dbReference type="ChEBI" id="CHEBI:15377"/>
        <dbReference type="ChEBI" id="CHEBI:17154"/>
        <dbReference type="ChEBI" id="CHEBI:29969"/>
        <dbReference type="ChEBI" id="CHEBI:57540"/>
        <dbReference type="ChEBI" id="CHEBI:61930"/>
        <dbReference type="ChEBI" id="CHEBI:83767"/>
        <dbReference type="EC" id="2.3.1.286"/>
    </reaction>
</comment>
<protein>
    <recommendedName>
        <fullName evidence="5">NAD-dependent protein deacylase</fullName>
        <ecNumber evidence="5">2.3.1.-</ecNumber>
    </recommendedName>
    <alternativeName>
        <fullName evidence="5">Regulatory protein SIR2 homolog</fullName>
    </alternativeName>
</protein>
<dbReference type="InterPro" id="IPR029035">
    <property type="entry name" value="DHS-like_NAD/FAD-binding_dom"/>
</dbReference>
<feature type="binding site" evidence="5 6">
    <location>
        <position position="223"/>
    </location>
    <ligand>
        <name>Zn(2+)</name>
        <dbReference type="ChEBI" id="CHEBI:29105"/>
    </ligand>
</feature>
<dbReference type="AlphaFoldDB" id="A0A6I9RZ75"/>
<keyword evidence="3 5" id="KW-0862">Zinc</keyword>
<accession>A0A6I9RZ75</accession>
<comment type="function">
    <text evidence="5">NAD-dependent protein deacylase. Catalyzes the NAD-dependent hydrolysis of acyl groups from lysine residues.</text>
</comment>
<keyword evidence="4 5" id="KW-0520">NAD</keyword>
<dbReference type="PROSITE" id="PS50305">
    <property type="entry name" value="SIRTUIN"/>
    <property type="match status" value="1"/>
</dbReference>
<dbReference type="PANTHER" id="PTHR11085:SF10">
    <property type="entry name" value="NAD-DEPENDENT PROTEIN DEACYLASE SIRTUIN-5, MITOCHONDRIAL-RELATED"/>
    <property type="match status" value="1"/>
</dbReference>
<sequence length="393" mass="43789">MVMTAPRPFPIIIVSVTEALGTVSRGCHLHMATMQSSLKYDLVCSRTRKGLPFQFSIRQLLAKCSHSTSQTTAKDQNKSYLQFLREKKIVPESDPPSTKDVNLLYQFFDQRRKLMVLTGAGMSTESGIPDYRSPNGAYSSGFKPITHQEFVRSSRARRRYWARSYAGWRRFTAAQPSAAHRALASLEKVGRINYMVTQNVDRLHHRAGNNPLELHGTVYTVVCLQCGYSINRDLFQDQVKILNPKWASAIESLECSNPGSDKSFGMQQRPDGDIEIDEKFWEQDFNIPDCLQCGGMLKPDVVFFGDNVPKERADKAMEAAKGCDAFLVLGSSLMTMSAFRLARAAKEAGAPIAIINIGETRADDFVSLKINARCGEILPRLLEMGCLAMPGVS</sequence>
<dbReference type="GO" id="GO:0070403">
    <property type="term" value="F:NAD+ binding"/>
    <property type="evidence" value="ECO:0007669"/>
    <property type="project" value="UniProtKB-UniRule"/>
</dbReference>
<dbReference type="CDD" id="cd01409">
    <property type="entry name" value="SIRT4"/>
    <property type="match status" value="1"/>
</dbReference>
<dbReference type="InParanoid" id="A0A6I9RZ75"/>
<feature type="active site" description="Proton acceptor" evidence="5 6">
    <location>
        <position position="215"/>
    </location>
</feature>
<feature type="binding site" evidence="5 6">
    <location>
        <position position="226"/>
    </location>
    <ligand>
        <name>Zn(2+)</name>
        <dbReference type="ChEBI" id="CHEBI:29105"/>
    </ligand>
</feature>
<dbReference type="InterPro" id="IPR026591">
    <property type="entry name" value="Sirtuin_cat_small_dom_sf"/>
</dbReference>
<reference evidence="9" key="1">
    <citation type="submission" date="2025-08" db="UniProtKB">
        <authorList>
            <consortium name="RefSeq"/>
        </authorList>
    </citation>
    <scope>IDENTIFICATION</scope>
</reference>
<dbReference type="PANTHER" id="PTHR11085">
    <property type="entry name" value="NAD-DEPENDENT PROTEIN DEACYLASE SIRTUIN-5, MITOCHONDRIAL-RELATED"/>
    <property type="match status" value="1"/>
</dbReference>
<dbReference type="HAMAP" id="MF_01967">
    <property type="entry name" value="Sirtuin_ClassII"/>
    <property type="match status" value="1"/>
</dbReference>
<comment type="caution">
    <text evidence="5">Lacks conserved residue(s) required for the propagation of feature annotation.</text>
</comment>
<dbReference type="GO" id="GO:0017136">
    <property type="term" value="F:histone deacetylase activity, NAD-dependent"/>
    <property type="evidence" value="ECO:0007669"/>
    <property type="project" value="TreeGrafter"/>
</dbReference>
<keyword evidence="5" id="KW-0496">Mitochondrion</keyword>
<feature type="domain" description="Deacetylase sirtuin-type" evidence="7">
    <location>
        <begin position="91"/>
        <end position="390"/>
    </location>
</feature>
<dbReference type="InterPro" id="IPR026590">
    <property type="entry name" value="Ssirtuin_cat_dom"/>
</dbReference>
<dbReference type="FunCoup" id="A0A6I9RZ75">
    <property type="interactions" value="1598"/>
</dbReference>
<evidence type="ECO:0000256" key="5">
    <source>
        <dbReference type="HAMAP-Rule" id="MF_03161"/>
    </source>
</evidence>
<dbReference type="InterPro" id="IPR003000">
    <property type="entry name" value="Sirtuin"/>
</dbReference>
<gene>
    <name evidence="9" type="primary">LOC105051798</name>
</gene>
<dbReference type="Gene3D" id="3.30.1600.10">
    <property type="entry name" value="SIR2/SIRT2 'Small Domain"/>
    <property type="match status" value="1"/>
</dbReference>
<name>A0A6I9RZ75_ELAGV</name>
<feature type="binding site" evidence="5">
    <location>
        <begin position="356"/>
        <end position="358"/>
    </location>
    <ligand>
        <name>NAD(+)</name>
        <dbReference type="ChEBI" id="CHEBI:57540"/>
    </ligand>
</feature>
<feature type="binding site" evidence="5">
    <location>
        <position position="374"/>
    </location>
    <ligand>
        <name>NAD(+)</name>
        <dbReference type="ChEBI" id="CHEBI:57540"/>
    </ligand>
</feature>
<evidence type="ECO:0000256" key="3">
    <source>
        <dbReference type="ARBA" id="ARBA00022833"/>
    </source>
</evidence>
<feature type="binding site" evidence="5">
    <location>
        <begin position="330"/>
        <end position="332"/>
    </location>
    <ligand>
        <name>NAD(+)</name>
        <dbReference type="ChEBI" id="CHEBI:57540"/>
    </ligand>
</feature>
<evidence type="ECO:0000256" key="2">
    <source>
        <dbReference type="ARBA" id="ARBA00022723"/>
    </source>
</evidence>
<feature type="binding site" evidence="5 6">
    <location>
        <position position="293"/>
    </location>
    <ligand>
        <name>Zn(2+)</name>
        <dbReference type="ChEBI" id="CHEBI:29105"/>
    </ligand>
</feature>
<comment type="similarity">
    <text evidence="5">Belongs to the sirtuin family. Class II subfamily.</text>
</comment>
<comment type="cofactor">
    <cofactor evidence="5">
        <name>Zn(2+)</name>
        <dbReference type="ChEBI" id="CHEBI:29105"/>
    </cofactor>
    <text evidence="5">Binds 1 zinc ion per subunit.</text>
</comment>
<evidence type="ECO:0000256" key="4">
    <source>
        <dbReference type="ARBA" id="ARBA00023027"/>
    </source>
</evidence>
<dbReference type="Pfam" id="PF02146">
    <property type="entry name" value="SIR2"/>
    <property type="match status" value="1"/>
</dbReference>
<dbReference type="EC" id="2.3.1.-" evidence="5"/>
<evidence type="ECO:0000313" key="8">
    <source>
        <dbReference type="Proteomes" id="UP000504607"/>
    </source>
</evidence>